<evidence type="ECO:0000256" key="1">
    <source>
        <dbReference type="SAM" id="MobiDB-lite"/>
    </source>
</evidence>
<dbReference type="EMBL" id="FOGN01000004">
    <property type="protein sequence ID" value="SES11991.1"/>
    <property type="molecule type" value="Genomic_DNA"/>
</dbReference>
<dbReference type="EMBL" id="SWAV01000005">
    <property type="protein sequence ID" value="TKA90216.1"/>
    <property type="molecule type" value="Genomic_DNA"/>
</dbReference>
<gene>
    <name evidence="4" type="ORF">FA869_13890</name>
    <name evidence="3" type="ORF">SAMN04487855_2367</name>
    <name evidence="2" type="ORF">SAMN05216589_2368</name>
</gene>
<sequence>MVNSLQAQLLKAGLVDEKKLKQAQRAKKKAAKNTPEKVHDTAAAVEKARADKAERDRQLNLQRQEETARREREAQAKQLIEQAKLDRSGGETAYQFVAKNKIKKIYVTEEQFGKLSRGKLGIVRLSGHFEIIPLDVAEKVAERAPHWPVIIAKVEAEQAAEDDPYADFKVPDDLMW</sequence>
<evidence type="ECO:0000313" key="5">
    <source>
        <dbReference type="Proteomes" id="UP000186599"/>
    </source>
</evidence>
<dbReference type="EMBL" id="FOUA01000004">
    <property type="protein sequence ID" value="SFM11275.1"/>
    <property type="molecule type" value="Genomic_DNA"/>
</dbReference>
<evidence type="ECO:0000313" key="4">
    <source>
        <dbReference type="EMBL" id="TKA90216.1"/>
    </source>
</evidence>
<proteinExistence type="predicted"/>
<dbReference type="STRING" id="653930.SAMN05216589_2368"/>
<accession>A0A031MB37</accession>
<protein>
    <submittedName>
        <fullName evidence="4">DUF2058 domain-containing protein</fullName>
    </submittedName>
</protein>
<dbReference type="Pfam" id="PF09831">
    <property type="entry name" value="DUF2058"/>
    <property type="match status" value="1"/>
</dbReference>
<evidence type="ECO:0000313" key="3">
    <source>
        <dbReference type="EMBL" id="SFM11275.1"/>
    </source>
</evidence>
<dbReference type="InterPro" id="IPR018636">
    <property type="entry name" value="DUF2058"/>
</dbReference>
<feature type="region of interest" description="Disordered" evidence="1">
    <location>
        <begin position="21"/>
        <end position="76"/>
    </location>
</feature>
<evidence type="ECO:0000313" key="2">
    <source>
        <dbReference type="EMBL" id="SES11991.1"/>
    </source>
</evidence>
<reference evidence="5 6" key="1">
    <citation type="submission" date="2016-10" db="EMBL/GenBank/DDBJ databases">
        <authorList>
            <person name="de Groot N.N."/>
        </authorList>
    </citation>
    <scope>NUCLEOTIDE SEQUENCE [LARGE SCALE GENOMIC DNA]</scope>
    <source>
        <strain evidence="3 5">CGMCC 1.9095</strain>
        <strain evidence="2 6">DSM 22558</strain>
    </source>
</reference>
<dbReference type="OrthoDB" id="5294470at2"/>
<dbReference type="Proteomes" id="UP000186904">
    <property type="component" value="Unassembled WGS sequence"/>
</dbReference>
<evidence type="ECO:0000313" key="6">
    <source>
        <dbReference type="Proteomes" id="UP000186904"/>
    </source>
</evidence>
<dbReference type="Proteomes" id="UP000305198">
    <property type="component" value="Unassembled WGS sequence"/>
</dbReference>
<dbReference type="RefSeq" id="WP_036992435.1">
    <property type="nucleotide sequence ID" value="NZ_FOGN01000004.1"/>
</dbReference>
<evidence type="ECO:0000313" key="7">
    <source>
        <dbReference type="Proteomes" id="UP000305198"/>
    </source>
</evidence>
<reference evidence="4 7" key="2">
    <citation type="submission" date="2019-04" db="EMBL/GenBank/DDBJ databases">
        <title>Crypto-aerobic microbial life in anoxic (sulfidic) marine sediments.</title>
        <authorList>
            <person name="Bhattacharya S."/>
            <person name="Roy C."/>
            <person name="Mondal N."/>
            <person name="Sarkar J."/>
            <person name="Mandal S."/>
            <person name="Rameez M.J."/>
            <person name="Ghosh W."/>
        </authorList>
    </citation>
    <scope>NUCLEOTIDE SEQUENCE [LARGE SCALE GENOMIC DNA]</scope>
    <source>
        <strain evidence="4 7">SBBB</strain>
    </source>
</reference>
<dbReference type="AlphaFoldDB" id="A0A031MB37"/>
<dbReference type="Proteomes" id="UP000186599">
    <property type="component" value="Unassembled WGS sequence"/>
</dbReference>
<name>A0A031MB37_9GAMM</name>
<feature type="compositionally biased region" description="Basic and acidic residues" evidence="1">
    <location>
        <begin position="34"/>
        <end position="75"/>
    </location>
</feature>
<feature type="compositionally biased region" description="Basic residues" evidence="1">
    <location>
        <begin position="21"/>
        <end position="31"/>
    </location>
</feature>
<organism evidence="4 7">
    <name type="scientific">Halopseudomonas bauzanensis</name>
    <dbReference type="NCBI Taxonomy" id="653930"/>
    <lineage>
        <taxon>Bacteria</taxon>
        <taxon>Pseudomonadati</taxon>
        <taxon>Pseudomonadota</taxon>
        <taxon>Gammaproteobacteria</taxon>
        <taxon>Pseudomonadales</taxon>
        <taxon>Pseudomonadaceae</taxon>
        <taxon>Halopseudomonas</taxon>
    </lineage>
</organism>
<keyword evidence="5" id="KW-1185">Reference proteome</keyword>